<dbReference type="InterPro" id="IPR019888">
    <property type="entry name" value="Tscrpt_reg_AsnC-like"/>
</dbReference>
<evidence type="ECO:0000313" key="6">
    <source>
        <dbReference type="EMBL" id="SNS57072.1"/>
    </source>
</evidence>
<evidence type="ECO:0000256" key="3">
    <source>
        <dbReference type="ARBA" id="ARBA00023163"/>
    </source>
</evidence>
<dbReference type="InterPro" id="IPR019887">
    <property type="entry name" value="Tscrpt_reg_AsnC/Lrp_C"/>
</dbReference>
<dbReference type="InterPro" id="IPR000485">
    <property type="entry name" value="AsnC-type_HTH_dom"/>
</dbReference>
<sequence>MLGPITLRNAQPPARRDSDPANTLDHVDRQLLIALTEDAGVTNKALAGRLGLAESTCAYRVRALREAGIITGTRIQLDLALLGYPLQAIIMVRLGSHTMANVNQLYDALAATPGVVQAFHVAGADDFYLHVAVENAEALRDFVLQHVTSHRVVRQTETHLVFDVRGGAGVLTAPPGR</sequence>
<feature type="domain" description="HTH asnC-type" evidence="5">
    <location>
        <begin position="24"/>
        <end position="85"/>
    </location>
</feature>
<evidence type="ECO:0000256" key="1">
    <source>
        <dbReference type="ARBA" id="ARBA00023015"/>
    </source>
</evidence>
<keyword evidence="1" id="KW-0805">Transcription regulation</keyword>
<dbReference type="Pfam" id="PF13412">
    <property type="entry name" value="HTH_24"/>
    <property type="match status" value="1"/>
</dbReference>
<dbReference type="Pfam" id="PF01037">
    <property type="entry name" value="AsnC_trans_reg"/>
    <property type="match status" value="1"/>
</dbReference>
<keyword evidence="2 6" id="KW-0238">DNA-binding</keyword>
<dbReference type="AlphaFoldDB" id="A0A239FLF9"/>
<dbReference type="InterPro" id="IPR036390">
    <property type="entry name" value="WH_DNA-bd_sf"/>
</dbReference>
<dbReference type="EMBL" id="FZNR01000018">
    <property type="protein sequence ID" value="SNS57072.1"/>
    <property type="molecule type" value="Genomic_DNA"/>
</dbReference>
<keyword evidence="3" id="KW-0804">Transcription</keyword>
<reference evidence="6 7" key="1">
    <citation type="submission" date="2017-06" db="EMBL/GenBank/DDBJ databases">
        <authorList>
            <person name="Kim H.J."/>
            <person name="Triplett B.A."/>
        </authorList>
    </citation>
    <scope>NUCLEOTIDE SEQUENCE [LARGE SCALE GENOMIC DNA]</scope>
    <source>
        <strain evidence="6 7">DSM 43151</strain>
    </source>
</reference>
<protein>
    <submittedName>
        <fullName evidence="6">DNA-binding transcriptional regulator, Lrp family</fullName>
    </submittedName>
</protein>
<dbReference type="PRINTS" id="PR00033">
    <property type="entry name" value="HTHASNC"/>
</dbReference>
<dbReference type="SMART" id="SM00344">
    <property type="entry name" value="HTH_ASNC"/>
    <property type="match status" value="1"/>
</dbReference>
<dbReference type="Gene3D" id="1.10.10.10">
    <property type="entry name" value="Winged helix-like DNA-binding domain superfamily/Winged helix DNA-binding domain"/>
    <property type="match status" value="1"/>
</dbReference>
<dbReference type="GO" id="GO:0005829">
    <property type="term" value="C:cytosol"/>
    <property type="evidence" value="ECO:0007669"/>
    <property type="project" value="TreeGrafter"/>
</dbReference>
<keyword evidence="7" id="KW-1185">Reference proteome</keyword>
<dbReference type="GO" id="GO:0043565">
    <property type="term" value="F:sequence-specific DNA binding"/>
    <property type="evidence" value="ECO:0007669"/>
    <property type="project" value="InterPro"/>
</dbReference>
<dbReference type="SUPFAM" id="SSF54909">
    <property type="entry name" value="Dimeric alpha+beta barrel"/>
    <property type="match status" value="1"/>
</dbReference>
<dbReference type="InterPro" id="IPR011008">
    <property type="entry name" value="Dimeric_a/b-barrel"/>
</dbReference>
<organism evidence="6 7">
    <name type="scientific">Actinoplanes regularis</name>
    <dbReference type="NCBI Taxonomy" id="52697"/>
    <lineage>
        <taxon>Bacteria</taxon>
        <taxon>Bacillati</taxon>
        <taxon>Actinomycetota</taxon>
        <taxon>Actinomycetes</taxon>
        <taxon>Micromonosporales</taxon>
        <taxon>Micromonosporaceae</taxon>
        <taxon>Actinoplanes</taxon>
    </lineage>
</organism>
<feature type="region of interest" description="Disordered" evidence="4">
    <location>
        <begin position="1"/>
        <end position="22"/>
    </location>
</feature>
<proteinExistence type="predicted"/>
<dbReference type="CDD" id="cd00090">
    <property type="entry name" value="HTH_ARSR"/>
    <property type="match status" value="1"/>
</dbReference>
<dbReference type="Gene3D" id="3.30.70.920">
    <property type="match status" value="1"/>
</dbReference>
<name>A0A239FLF9_9ACTN</name>
<evidence type="ECO:0000259" key="5">
    <source>
        <dbReference type="PROSITE" id="PS50956"/>
    </source>
</evidence>
<gene>
    <name evidence="6" type="ORF">SAMN06264365_118114</name>
</gene>
<evidence type="ECO:0000313" key="7">
    <source>
        <dbReference type="Proteomes" id="UP000198415"/>
    </source>
</evidence>
<dbReference type="InterPro" id="IPR011991">
    <property type="entry name" value="ArsR-like_HTH"/>
</dbReference>
<dbReference type="GO" id="GO:0043200">
    <property type="term" value="P:response to amino acid"/>
    <property type="evidence" value="ECO:0007669"/>
    <property type="project" value="TreeGrafter"/>
</dbReference>
<dbReference type="SUPFAM" id="SSF46785">
    <property type="entry name" value="Winged helix' DNA-binding domain"/>
    <property type="match status" value="1"/>
</dbReference>
<dbReference type="PANTHER" id="PTHR30154">
    <property type="entry name" value="LEUCINE-RESPONSIVE REGULATORY PROTEIN"/>
    <property type="match status" value="1"/>
</dbReference>
<evidence type="ECO:0000256" key="4">
    <source>
        <dbReference type="SAM" id="MobiDB-lite"/>
    </source>
</evidence>
<accession>A0A239FLF9</accession>
<dbReference type="InterPro" id="IPR036388">
    <property type="entry name" value="WH-like_DNA-bd_sf"/>
</dbReference>
<dbReference type="PANTHER" id="PTHR30154:SF54">
    <property type="entry name" value="POSSIBLE TRANSCRIPTIONAL REGULATORY PROTEIN (PROBABLY LRP_ASNC-FAMILY)"/>
    <property type="match status" value="1"/>
</dbReference>
<dbReference type="PROSITE" id="PS50956">
    <property type="entry name" value="HTH_ASNC_2"/>
    <property type="match status" value="1"/>
</dbReference>
<dbReference type="Proteomes" id="UP000198415">
    <property type="component" value="Unassembled WGS sequence"/>
</dbReference>
<evidence type="ECO:0000256" key="2">
    <source>
        <dbReference type="ARBA" id="ARBA00023125"/>
    </source>
</evidence>